<keyword evidence="3" id="KW-0378">Hydrolase</keyword>
<protein>
    <recommendedName>
        <fullName evidence="12">GH26 domain-containing protein</fullName>
    </recommendedName>
</protein>
<dbReference type="EMBL" id="CP035758">
    <property type="protein sequence ID" value="QBD81593.1"/>
    <property type="molecule type" value="Genomic_DNA"/>
</dbReference>
<evidence type="ECO:0000256" key="8">
    <source>
        <dbReference type="SAM" id="MobiDB-lite"/>
    </source>
</evidence>
<keyword evidence="4" id="KW-0735">Signal-anchor</keyword>
<organism evidence="10 11">
    <name type="scientific">Ktedonosporobacter rubrisoli</name>
    <dbReference type="NCBI Taxonomy" id="2509675"/>
    <lineage>
        <taxon>Bacteria</taxon>
        <taxon>Bacillati</taxon>
        <taxon>Chloroflexota</taxon>
        <taxon>Ktedonobacteria</taxon>
        <taxon>Ktedonobacterales</taxon>
        <taxon>Ktedonosporobacteraceae</taxon>
        <taxon>Ktedonosporobacter</taxon>
    </lineage>
</organism>
<evidence type="ECO:0000256" key="3">
    <source>
        <dbReference type="ARBA" id="ARBA00022801"/>
    </source>
</evidence>
<feature type="chain" id="PRO_5020318704" description="GH26 domain-containing protein" evidence="9">
    <location>
        <begin position="30"/>
        <end position="399"/>
    </location>
</feature>
<dbReference type="AlphaFoldDB" id="A0A4P6K183"/>
<evidence type="ECO:0000256" key="6">
    <source>
        <dbReference type="ARBA" id="ARBA00023034"/>
    </source>
</evidence>
<feature type="region of interest" description="Disordered" evidence="8">
    <location>
        <begin position="39"/>
        <end position="94"/>
    </location>
</feature>
<keyword evidence="6" id="KW-0333">Golgi apparatus</keyword>
<evidence type="ECO:0000313" key="11">
    <source>
        <dbReference type="Proteomes" id="UP000290365"/>
    </source>
</evidence>
<gene>
    <name evidence="10" type="ORF">EPA93_38735</name>
</gene>
<keyword evidence="11" id="KW-1185">Reference proteome</keyword>
<accession>A0A4P6K183</accession>
<evidence type="ECO:0000256" key="4">
    <source>
        <dbReference type="ARBA" id="ARBA00022968"/>
    </source>
</evidence>
<proteinExistence type="predicted"/>
<feature type="compositionally biased region" description="Polar residues" evidence="8">
    <location>
        <begin position="39"/>
        <end position="50"/>
    </location>
</feature>
<evidence type="ECO:0000256" key="7">
    <source>
        <dbReference type="ARBA" id="ARBA00023136"/>
    </source>
</evidence>
<name>A0A4P6K183_KTERU</name>
<keyword evidence="2" id="KW-0812">Transmembrane</keyword>
<evidence type="ECO:0000256" key="1">
    <source>
        <dbReference type="ARBA" id="ARBA00004323"/>
    </source>
</evidence>
<dbReference type="Gene3D" id="3.20.20.80">
    <property type="entry name" value="Glycosidases"/>
    <property type="match status" value="1"/>
</dbReference>
<keyword evidence="5" id="KW-1133">Transmembrane helix</keyword>
<dbReference type="OrthoDB" id="9816424at2"/>
<feature type="compositionally biased region" description="Pro residues" evidence="8">
    <location>
        <begin position="80"/>
        <end position="94"/>
    </location>
</feature>
<evidence type="ECO:0000256" key="2">
    <source>
        <dbReference type="ARBA" id="ARBA00022692"/>
    </source>
</evidence>
<dbReference type="KEGG" id="kbs:EPA93_38735"/>
<evidence type="ECO:0008006" key="12">
    <source>
        <dbReference type="Google" id="ProtNLM"/>
    </source>
</evidence>
<evidence type="ECO:0000256" key="5">
    <source>
        <dbReference type="ARBA" id="ARBA00022989"/>
    </source>
</evidence>
<keyword evidence="7" id="KW-0472">Membrane</keyword>
<dbReference type="InterPro" id="IPR026071">
    <property type="entry name" value="Glyco_Hydrolase_99"/>
</dbReference>
<dbReference type="PANTHER" id="PTHR13572:SF4">
    <property type="entry name" value="RE57134P"/>
    <property type="match status" value="1"/>
</dbReference>
<feature type="signal peptide" evidence="9">
    <location>
        <begin position="1"/>
        <end position="29"/>
    </location>
</feature>
<keyword evidence="9" id="KW-0732">Signal</keyword>
<evidence type="ECO:0000313" key="10">
    <source>
        <dbReference type="EMBL" id="QBD81593.1"/>
    </source>
</evidence>
<dbReference type="Pfam" id="PF16317">
    <property type="entry name" value="Glyco_hydro_99"/>
    <property type="match status" value="1"/>
</dbReference>
<comment type="subcellular location">
    <subcellularLocation>
        <location evidence="1">Golgi apparatus membrane</location>
        <topology evidence="1">Single-pass type II membrane protein</topology>
    </subcellularLocation>
</comment>
<dbReference type="Proteomes" id="UP000290365">
    <property type="component" value="Chromosome"/>
</dbReference>
<dbReference type="PANTHER" id="PTHR13572">
    <property type="entry name" value="ENDO-ALPHA-1,2-MANNOSIDASE"/>
    <property type="match status" value="1"/>
</dbReference>
<dbReference type="GO" id="GO:0004559">
    <property type="term" value="F:alpha-mannosidase activity"/>
    <property type="evidence" value="ECO:0007669"/>
    <property type="project" value="TreeGrafter"/>
</dbReference>
<sequence>MGIQLSKKSRRAAFVLLYICLLVCFSACQDIPVGINNTSKPTVPPGQTSPEVPGQTQTATADPTPTAITLQVPGHHATPTPTPKPTVQPTAPPVPGSSIASHPVLAFYYSWYNSSTWSASTMPDLPTVKYNSSDDATIDRQLSWASSAGITGFINSWWGPGDQTDKNFAKVLAHSASLESRTGYDFTSSIYLECDAPAFGSIDNFVSALRYIKNTYSNDPHFFHWQGKPVIFFWKALDQGRTLSDWASIRDQVDPDNQMIWSVEGVDISMLSVFDGIHLFSGGYWGLQSNSMAAVDEGFRAKVDAYNSAHGTHKIWAAGVIPGYNDTHVPGRTGAYIVPRDNGATYAESWNGAIASHPDWVTITSFNEWFEGAMIEPSVTYGTQYINLTRQFSGQWRNS</sequence>
<feature type="compositionally biased region" description="Low complexity" evidence="8">
    <location>
        <begin position="55"/>
        <end position="79"/>
    </location>
</feature>
<reference evidence="10 11" key="1">
    <citation type="submission" date="2019-01" db="EMBL/GenBank/DDBJ databases">
        <title>Ktedonosporobacter rubrisoli SCAWS-G2.</title>
        <authorList>
            <person name="Huang Y."/>
            <person name="Yan B."/>
        </authorList>
    </citation>
    <scope>NUCLEOTIDE SEQUENCE [LARGE SCALE GENOMIC DNA]</scope>
    <source>
        <strain evidence="10 11">SCAWS-G2</strain>
    </source>
</reference>
<evidence type="ECO:0000256" key="9">
    <source>
        <dbReference type="SAM" id="SignalP"/>
    </source>
</evidence>